<evidence type="ECO:0000313" key="6">
    <source>
        <dbReference type="EMBL" id="NML14951.1"/>
    </source>
</evidence>
<keyword evidence="3" id="KW-0238">DNA-binding</keyword>
<comment type="caution">
    <text evidence="6">The sequence shown here is derived from an EMBL/GenBank/DDBJ whole genome shotgun (WGS) entry which is preliminary data.</text>
</comment>
<feature type="domain" description="HTH lysR-type" evidence="5">
    <location>
        <begin position="13"/>
        <end position="65"/>
    </location>
</feature>
<evidence type="ECO:0000259" key="5">
    <source>
        <dbReference type="PROSITE" id="PS50931"/>
    </source>
</evidence>
<dbReference type="CDD" id="cd08422">
    <property type="entry name" value="PBP2_CrgA_like"/>
    <property type="match status" value="1"/>
</dbReference>
<dbReference type="Proteomes" id="UP000574067">
    <property type="component" value="Unassembled WGS sequence"/>
</dbReference>
<dbReference type="EMBL" id="JABBFW010000004">
    <property type="protein sequence ID" value="NML14951.1"/>
    <property type="molecule type" value="Genomic_DNA"/>
</dbReference>
<evidence type="ECO:0000256" key="4">
    <source>
        <dbReference type="ARBA" id="ARBA00023163"/>
    </source>
</evidence>
<dbReference type="InterPro" id="IPR058163">
    <property type="entry name" value="LysR-type_TF_proteobact-type"/>
</dbReference>
<dbReference type="AlphaFoldDB" id="A0A848FAE4"/>
<dbReference type="Gene3D" id="1.10.10.10">
    <property type="entry name" value="Winged helix-like DNA-binding domain superfamily/Winged helix DNA-binding domain"/>
    <property type="match status" value="1"/>
</dbReference>
<keyword evidence="4" id="KW-0804">Transcription</keyword>
<dbReference type="RefSeq" id="WP_169159857.1">
    <property type="nucleotide sequence ID" value="NZ_JABBFW010000004.1"/>
</dbReference>
<organism evidence="6 7">
    <name type="scientific">Azohydromonas caseinilytica</name>
    <dbReference type="NCBI Taxonomy" id="2728836"/>
    <lineage>
        <taxon>Bacteria</taxon>
        <taxon>Pseudomonadati</taxon>
        <taxon>Pseudomonadota</taxon>
        <taxon>Betaproteobacteria</taxon>
        <taxon>Burkholderiales</taxon>
        <taxon>Sphaerotilaceae</taxon>
        <taxon>Azohydromonas</taxon>
    </lineage>
</organism>
<evidence type="ECO:0000256" key="2">
    <source>
        <dbReference type="ARBA" id="ARBA00023015"/>
    </source>
</evidence>
<dbReference type="InterPro" id="IPR000847">
    <property type="entry name" value="LysR_HTH_N"/>
</dbReference>
<dbReference type="Gene3D" id="3.40.190.290">
    <property type="match status" value="1"/>
</dbReference>
<dbReference type="InterPro" id="IPR005119">
    <property type="entry name" value="LysR_subst-bd"/>
</dbReference>
<reference evidence="6 7" key="1">
    <citation type="submission" date="2020-04" db="EMBL/GenBank/DDBJ databases">
        <title>Azohydromonas sp. isolated from soil.</title>
        <authorList>
            <person name="Dahal R.H."/>
        </authorList>
    </citation>
    <scope>NUCLEOTIDE SEQUENCE [LARGE SCALE GENOMIC DNA]</scope>
    <source>
        <strain evidence="6 7">G-1-1-14</strain>
    </source>
</reference>
<dbReference type="GO" id="GO:0006351">
    <property type="term" value="P:DNA-templated transcription"/>
    <property type="evidence" value="ECO:0007669"/>
    <property type="project" value="TreeGrafter"/>
</dbReference>
<sequence length="305" mass="33688">MGTNAFLKILPEMVTFLRVAELGSFSAAASELGMTPSAASRQVTRLEKELGVQLMQRTTRQLRLSEPGIEAFAHCRDLVAAAQATMQVAQQFVNEPRGQVRVSAPKAFARHVLHPLLMAFLERYPNVDIQLIVADRDIDPIREGVDLVVRLTSDPPQGLVARPLTAVRQLLCAAPRYLKEKGAIGHPRDLLAHSCLYLGEQERDNRWRFCKGDEVVDVIVQGRYVANHSEIRLDAVLGGLGVGCVPDFVARDALDGGLIVPVLGDWAFQANYHGQAYLLFPSNSFMVSKCRVLIDHLTSALQRKD</sequence>
<accession>A0A848FAE4</accession>
<gene>
    <name evidence="6" type="ORF">HHL10_08175</name>
</gene>
<dbReference type="SUPFAM" id="SSF53850">
    <property type="entry name" value="Periplasmic binding protein-like II"/>
    <property type="match status" value="1"/>
</dbReference>
<keyword evidence="7" id="KW-1185">Reference proteome</keyword>
<dbReference type="InterPro" id="IPR036388">
    <property type="entry name" value="WH-like_DNA-bd_sf"/>
</dbReference>
<comment type="similarity">
    <text evidence="1">Belongs to the LysR transcriptional regulatory family.</text>
</comment>
<evidence type="ECO:0000256" key="1">
    <source>
        <dbReference type="ARBA" id="ARBA00009437"/>
    </source>
</evidence>
<protein>
    <submittedName>
        <fullName evidence="6">LysR family transcriptional regulator</fullName>
    </submittedName>
</protein>
<name>A0A848FAE4_9BURK</name>
<proteinExistence type="inferred from homology"/>
<dbReference type="Pfam" id="PF03466">
    <property type="entry name" value="LysR_substrate"/>
    <property type="match status" value="1"/>
</dbReference>
<dbReference type="PRINTS" id="PR00039">
    <property type="entry name" value="HTHLYSR"/>
</dbReference>
<dbReference type="PROSITE" id="PS50931">
    <property type="entry name" value="HTH_LYSR"/>
    <property type="match status" value="1"/>
</dbReference>
<evidence type="ECO:0000256" key="3">
    <source>
        <dbReference type="ARBA" id="ARBA00023125"/>
    </source>
</evidence>
<dbReference type="InterPro" id="IPR036390">
    <property type="entry name" value="WH_DNA-bd_sf"/>
</dbReference>
<evidence type="ECO:0000313" key="7">
    <source>
        <dbReference type="Proteomes" id="UP000574067"/>
    </source>
</evidence>
<dbReference type="SUPFAM" id="SSF46785">
    <property type="entry name" value="Winged helix' DNA-binding domain"/>
    <property type="match status" value="1"/>
</dbReference>
<keyword evidence="2" id="KW-0805">Transcription regulation</keyword>
<dbReference type="GO" id="GO:0003700">
    <property type="term" value="F:DNA-binding transcription factor activity"/>
    <property type="evidence" value="ECO:0007669"/>
    <property type="project" value="InterPro"/>
</dbReference>
<dbReference type="PANTHER" id="PTHR30537:SF5">
    <property type="entry name" value="HTH-TYPE TRANSCRIPTIONAL ACTIVATOR TTDR-RELATED"/>
    <property type="match status" value="1"/>
</dbReference>
<dbReference type="PANTHER" id="PTHR30537">
    <property type="entry name" value="HTH-TYPE TRANSCRIPTIONAL REGULATOR"/>
    <property type="match status" value="1"/>
</dbReference>
<dbReference type="Pfam" id="PF00126">
    <property type="entry name" value="HTH_1"/>
    <property type="match status" value="1"/>
</dbReference>
<dbReference type="GO" id="GO:0043565">
    <property type="term" value="F:sequence-specific DNA binding"/>
    <property type="evidence" value="ECO:0007669"/>
    <property type="project" value="TreeGrafter"/>
</dbReference>
<dbReference type="FunFam" id="1.10.10.10:FF:000001">
    <property type="entry name" value="LysR family transcriptional regulator"/>
    <property type="match status" value="1"/>
</dbReference>